<dbReference type="RefSeq" id="WP_093310775.1">
    <property type="nucleotide sequence ID" value="NZ_FNPV01000002.1"/>
</dbReference>
<dbReference type="PIRSF" id="PIRSF037489">
    <property type="entry name" value="UCP037489_NIF3_YqfO"/>
    <property type="match status" value="1"/>
</dbReference>
<dbReference type="PANTHER" id="PTHR13799:SF14">
    <property type="entry name" value="GTP CYCLOHYDROLASE 1 TYPE 2 HOMOLOG"/>
    <property type="match status" value="1"/>
</dbReference>
<dbReference type="GO" id="GO:0046872">
    <property type="term" value="F:metal ion binding"/>
    <property type="evidence" value="ECO:0007669"/>
    <property type="project" value="UniProtKB-UniRule"/>
</dbReference>
<dbReference type="GO" id="GO:0005737">
    <property type="term" value="C:cytoplasm"/>
    <property type="evidence" value="ECO:0007669"/>
    <property type="project" value="TreeGrafter"/>
</dbReference>
<evidence type="ECO:0000256" key="1">
    <source>
        <dbReference type="ARBA" id="ARBA00006964"/>
    </source>
</evidence>
<reference evidence="6 7" key="1">
    <citation type="submission" date="2016-10" db="EMBL/GenBank/DDBJ databases">
        <authorList>
            <person name="de Groot N.N."/>
        </authorList>
    </citation>
    <scope>NUCLEOTIDE SEQUENCE [LARGE SCALE GENOMIC DNA]</scope>
    <source>
        <strain evidence="6 7">APO</strain>
    </source>
</reference>
<dbReference type="AlphaFoldDB" id="A0A1H3JRM0"/>
<organism evidence="6 7">
    <name type="scientific">Tindallia californiensis</name>
    <dbReference type="NCBI Taxonomy" id="159292"/>
    <lineage>
        <taxon>Bacteria</taxon>
        <taxon>Bacillati</taxon>
        <taxon>Bacillota</taxon>
        <taxon>Clostridia</taxon>
        <taxon>Peptostreptococcales</taxon>
        <taxon>Tindalliaceae</taxon>
        <taxon>Tindallia</taxon>
    </lineage>
</organism>
<evidence type="ECO:0000256" key="2">
    <source>
        <dbReference type="ARBA" id="ARBA00022112"/>
    </source>
</evidence>
<sequence length="372" mass="41221">MATTVREVIDALEGKVSAKLAMKWDKVGLQIGSMDSRVEKTLTTLDITSETLDEAIRQKAQLIITHHPFIFDPLKAIRTDEVKGDMIARIIKHDINVYAAHTNMDIAKDGLNDWASDLLELQNVKILEETDTELLEKLVVFIPSEHVQQVSDAIMNAGAGHIGEYSHCGYYLEGTGTFMPLEGTNPFIGRTNKIENVEEVRLETILPVSIRTQIIQKMTEAHPYEEVAYDLYPLNNQGEKNGIGRVGDLSSAMSPEMFIEKLKQAFQIPFLRWTPGLSESISRVGILTGSGASAIGSAIAKGCDCLVTGDIKYHDAQYAHEQGIHLFDIGHFESEITFVPLMKKILQNQAEICGLDIEVLGATTQKKLLITK</sequence>
<gene>
    <name evidence="6" type="ORF">SAMN05192546_10285</name>
</gene>
<proteinExistence type="inferred from homology"/>
<dbReference type="NCBIfam" id="TIGR00486">
    <property type="entry name" value="YbgI_SA1388"/>
    <property type="match status" value="1"/>
</dbReference>
<evidence type="ECO:0000256" key="3">
    <source>
        <dbReference type="ARBA" id="ARBA00022723"/>
    </source>
</evidence>
<evidence type="ECO:0000256" key="4">
    <source>
        <dbReference type="PIRNR" id="PIRNR037489"/>
    </source>
</evidence>
<keyword evidence="3 4" id="KW-0479">Metal-binding</keyword>
<dbReference type="FunFam" id="3.40.1390.30:FF:000001">
    <property type="entry name" value="GTP cyclohydrolase 1 type 2"/>
    <property type="match status" value="1"/>
</dbReference>
<protein>
    <recommendedName>
        <fullName evidence="2 4">GTP cyclohydrolase 1 type 2 homolog</fullName>
    </recommendedName>
</protein>
<evidence type="ECO:0000256" key="5">
    <source>
        <dbReference type="PIRSR" id="PIRSR602678-1"/>
    </source>
</evidence>
<dbReference type="InterPro" id="IPR002678">
    <property type="entry name" value="DUF34/NIF3"/>
</dbReference>
<dbReference type="EMBL" id="FNPV01000002">
    <property type="protein sequence ID" value="SDY42531.1"/>
    <property type="molecule type" value="Genomic_DNA"/>
</dbReference>
<dbReference type="OrthoDB" id="9792792at2"/>
<dbReference type="Gene3D" id="3.30.70.120">
    <property type="match status" value="1"/>
</dbReference>
<dbReference type="Gene3D" id="3.40.1390.30">
    <property type="entry name" value="NIF3 (NGG1p interacting factor 3)-like"/>
    <property type="match status" value="1"/>
</dbReference>
<dbReference type="PANTHER" id="PTHR13799">
    <property type="entry name" value="NGG1 INTERACTING FACTOR 3"/>
    <property type="match status" value="1"/>
</dbReference>
<feature type="binding site" evidence="5">
    <location>
        <position position="335"/>
    </location>
    <ligand>
        <name>a divalent metal cation</name>
        <dbReference type="ChEBI" id="CHEBI:60240"/>
        <label>1</label>
    </ligand>
</feature>
<name>A0A1H3JRM0_9FIRM</name>
<feature type="binding site" evidence="5">
    <location>
        <position position="331"/>
    </location>
    <ligand>
        <name>a divalent metal cation</name>
        <dbReference type="ChEBI" id="CHEBI:60240"/>
        <label>1</label>
    </ligand>
</feature>
<feature type="binding site" evidence="5">
    <location>
        <position position="105"/>
    </location>
    <ligand>
        <name>a divalent metal cation</name>
        <dbReference type="ChEBI" id="CHEBI:60240"/>
        <label>1</label>
    </ligand>
</feature>
<dbReference type="InterPro" id="IPR036069">
    <property type="entry name" value="DUF34/NIF3_sf"/>
</dbReference>
<feature type="binding site" evidence="5">
    <location>
        <position position="66"/>
    </location>
    <ligand>
        <name>a divalent metal cation</name>
        <dbReference type="ChEBI" id="CHEBI:60240"/>
        <label>1</label>
    </ligand>
</feature>
<feature type="binding site" evidence="5">
    <location>
        <position position="67"/>
    </location>
    <ligand>
        <name>a divalent metal cation</name>
        <dbReference type="ChEBI" id="CHEBI:60240"/>
        <label>1</label>
    </ligand>
</feature>
<dbReference type="STRING" id="159292.SAMN05192546_10285"/>
<comment type="similarity">
    <text evidence="1 4">Belongs to the GTP cyclohydrolase I type 2/NIF3 family.</text>
</comment>
<evidence type="ECO:0000313" key="7">
    <source>
        <dbReference type="Proteomes" id="UP000199230"/>
    </source>
</evidence>
<dbReference type="InterPro" id="IPR017221">
    <property type="entry name" value="DUF34/NIF3_bac"/>
</dbReference>
<keyword evidence="7" id="KW-1185">Reference proteome</keyword>
<dbReference type="Pfam" id="PF01784">
    <property type="entry name" value="DUF34_NIF3"/>
    <property type="match status" value="1"/>
</dbReference>
<dbReference type="FunFam" id="3.30.70.120:FF:000006">
    <property type="entry name" value="GTP cyclohydrolase 1 type 2 homolog"/>
    <property type="match status" value="1"/>
</dbReference>
<dbReference type="InterPro" id="IPR015867">
    <property type="entry name" value="N-reg_PII/ATP_PRibTrfase_C"/>
</dbReference>
<dbReference type="Proteomes" id="UP000199230">
    <property type="component" value="Unassembled WGS sequence"/>
</dbReference>
<dbReference type="SUPFAM" id="SSF102705">
    <property type="entry name" value="NIF3 (NGG1p interacting factor 3)-like"/>
    <property type="match status" value="1"/>
</dbReference>
<accession>A0A1H3JRM0</accession>
<evidence type="ECO:0000313" key="6">
    <source>
        <dbReference type="EMBL" id="SDY42531.1"/>
    </source>
</evidence>